<dbReference type="Pfam" id="PF13346">
    <property type="entry name" value="ABC2_membrane_5"/>
    <property type="match status" value="1"/>
</dbReference>
<proteinExistence type="predicted"/>
<feature type="transmembrane region" description="Helical" evidence="1">
    <location>
        <begin position="151"/>
        <end position="172"/>
    </location>
</feature>
<gene>
    <name evidence="2" type="ORF">IAD23_03885</name>
</gene>
<feature type="transmembrane region" description="Helical" evidence="1">
    <location>
        <begin position="12"/>
        <end position="32"/>
    </location>
</feature>
<dbReference type="AlphaFoldDB" id="A0A9D1MUJ9"/>
<feature type="transmembrane region" description="Helical" evidence="1">
    <location>
        <begin position="192"/>
        <end position="215"/>
    </location>
</feature>
<keyword evidence="1" id="KW-0472">Membrane</keyword>
<protein>
    <submittedName>
        <fullName evidence="2">ABC-2 transporter permease</fullName>
    </submittedName>
</protein>
<organism evidence="2 3">
    <name type="scientific">Candidatus Scybalenecus merdavium</name>
    <dbReference type="NCBI Taxonomy" id="2840939"/>
    <lineage>
        <taxon>Bacteria</taxon>
        <taxon>Bacillati</taxon>
        <taxon>Bacillota</taxon>
        <taxon>Clostridia</taxon>
        <taxon>Eubacteriales</taxon>
        <taxon>Oscillospiraceae</taxon>
        <taxon>Oscillospiraceae incertae sedis</taxon>
        <taxon>Candidatus Scybalenecus</taxon>
    </lineage>
</organism>
<evidence type="ECO:0000256" key="1">
    <source>
        <dbReference type="SAM" id="Phobius"/>
    </source>
</evidence>
<name>A0A9D1MUJ9_9FIRM</name>
<keyword evidence="1" id="KW-1133">Transmembrane helix</keyword>
<keyword evidence="1" id="KW-0812">Transmembrane</keyword>
<feature type="transmembrane region" description="Helical" evidence="1">
    <location>
        <begin position="79"/>
        <end position="100"/>
    </location>
</feature>
<feature type="transmembrane region" description="Helical" evidence="1">
    <location>
        <begin position="38"/>
        <end position="58"/>
    </location>
</feature>
<dbReference type="Proteomes" id="UP000824125">
    <property type="component" value="Unassembled WGS sequence"/>
</dbReference>
<accession>A0A9D1MUJ9</accession>
<evidence type="ECO:0000313" key="2">
    <source>
        <dbReference type="EMBL" id="HIU69076.1"/>
    </source>
</evidence>
<dbReference type="InterPro" id="IPR025699">
    <property type="entry name" value="ABC2_memb-like"/>
</dbReference>
<reference evidence="2" key="1">
    <citation type="submission" date="2020-10" db="EMBL/GenBank/DDBJ databases">
        <authorList>
            <person name="Gilroy R."/>
        </authorList>
    </citation>
    <scope>NUCLEOTIDE SEQUENCE</scope>
    <source>
        <strain evidence="2">CHK176-6737</strain>
    </source>
</reference>
<reference evidence="2" key="2">
    <citation type="journal article" date="2021" name="PeerJ">
        <title>Extensive microbial diversity within the chicken gut microbiome revealed by metagenomics and culture.</title>
        <authorList>
            <person name="Gilroy R."/>
            <person name="Ravi A."/>
            <person name="Getino M."/>
            <person name="Pursley I."/>
            <person name="Horton D.L."/>
            <person name="Alikhan N.F."/>
            <person name="Baker D."/>
            <person name="Gharbi K."/>
            <person name="Hall N."/>
            <person name="Watson M."/>
            <person name="Adriaenssens E.M."/>
            <person name="Foster-Nyarko E."/>
            <person name="Jarju S."/>
            <person name="Secka A."/>
            <person name="Antonio M."/>
            <person name="Oren A."/>
            <person name="Chaudhuri R.R."/>
            <person name="La Ragione R."/>
            <person name="Hildebrand F."/>
            <person name="Pallen M.J."/>
        </authorList>
    </citation>
    <scope>NUCLEOTIDE SEQUENCE</scope>
    <source>
        <strain evidence="2">CHK176-6737</strain>
    </source>
</reference>
<feature type="transmembrane region" description="Helical" evidence="1">
    <location>
        <begin position="120"/>
        <end position="139"/>
    </location>
</feature>
<comment type="caution">
    <text evidence="2">The sequence shown here is derived from an EMBL/GenBank/DDBJ whole genome shotgun (WGS) entry which is preliminary data.</text>
</comment>
<evidence type="ECO:0000313" key="3">
    <source>
        <dbReference type="Proteomes" id="UP000824125"/>
    </source>
</evidence>
<dbReference type="EMBL" id="DVNM01000020">
    <property type="protein sequence ID" value="HIU69076.1"/>
    <property type="molecule type" value="Genomic_DNA"/>
</dbReference>
<sequence>MKGLIVSDFLLMRRVAGIYILITAVFAGIAAFGGVNNIFFVVFFSYFASAVMLSVMDLDERAGWPRYAVAGFASRRQYVLGKFCSAWILQGGAAAVFLVLRLVRDLTSHISLQSDFETVFFMLAMMVAANAVMMLFQFPVTFKFGSARGRLISIAVVVVIAVGTGVFSAIAGSGASSSDAQLPGWVAALPSLSVLSVLLLAAAAVLYAAAVGLSLKLFAGKEL</sequence>